<feature type="compositionally biased region" description="Polar residues" evidence="1">
    <location>
        <begin position="1"/>
        <end position="12"/>
    </location>
</feature>
<proteinExistence type="predicted"/>
<feature type="region of interest" description="Disordered" evidence="1">
    <location>
        <begin position="197"/>
        <end position="637"/>
    </location>
</feature>
<dbReference type="Proteomes" id="UP000297716">
    <property type="component" value="Unassembled WGS sequence"/>
</dbReference>
<keyword evidence="4" id="KW-1185">Reference proteome</keyword>
<accession>A0A4Z0ZBK0</accession>
<dbReference type="STRING" id="37992.A0A4Z0ZBK0"/>
<protein>
    <recommendedName>
        <fullName evidence="2">BOD1/SHG1 domain-containing protein</fullName>
    </recommendedName>
</protein>
<dbReference type="AlphaFoldDB" id="A0A4Z0ZBK0"/>
<dbReference type="InterPro" id="IPR055264">
    <property type="entry name" value="BOD1/SHG1_dom"/>
</dbReference>
<feature type="compositionally biased region" description="Basic and acidic residues" evidence="1">
    <location>
        <begin position="510"/>
        <end position="627"/>
    </location>
</feature>
<dbReference type="OrthoDB" id="5579731at2759"/>
<feature type="compositionally biased region" description="Basic and acidic residues" evidence="1">
    <location>
        <begin position="144"/>
        <end position="156"/>
    </location>
</feature>
<feature type="compositionally biased region" description="Polar residues" evidence="1">
    <location>
        <begin position="628"/>
        <end position="637"/>
    </location>
</feature>
<evidence type="ECO:0000259" key="2">
    <source>
        <dbReference type="Pfam" id="PF05205"/>
    </source>
</evidence>
<gene>
    <name evidence="3" type="ORF">E0Z10_g1875</name>
</gene>
<evidence type="ECO:0000313" key="4">
    <source>
        <dbReference type="Proteomes" id="UP000297716"/>
    </source>
</evidence>
<organism evidence="3 4">
    <name type="scientific">Xylaria hypoxylon</name>
    <dbReference type="NCBI Taxonomy" id="37992"/>
    <lineage>
        <taxon>Eukaryota</taxon>
        <taxon>Fungi</taxon>
        <taxon>Dikarya</taxon>
        <taxon>Ascomycota</taxon>
        <taxon>Pezizomycotina</taxon>
        <taxon>Sordariomycetes</taxon>
        <taxon>Xylariomycetidae</taxon>
        <taxon>Xylariales</taxon>
        <taxon>Xylariaceae</taxon>
        <taxon>Xylaria</taxon>
    </lineage>
</organism>
<sequence length="768" mass="88658">MASTEQTPTPFNGMTPLQPRKFKASDLPLPSATRSAIEGLAHSFKKKGGYDAIRKQVWEKFEQSDYEAQVTKSILEVAEQEVERNPNQLLTLERRKAAALIDGALDRSGVYQQAEAVLDRLIDLKAIEARMRELRQLEIGAEKAEEERIRGSKTNEEYAVESTAKLAAREQLRQEIRLKEKQIQEEKLKIEREERKKRERERERELEVAEAKRKEERDARRREREKKEEERQRDREKERDERRRVRERDRDRDHDRGLDARRRSRSRSRSHHRDRDRDRSRRRRDRSPREERDRGKTEDIKKQLTKEDLERLEQEALADLLRESNKDNAKPLEMEIDQALAPPPRRTKPASAIQPIRRDSTKPSDPKKGPELVKTESRDSVMKDPKTTKETKDEKSRESKDSLEPREIKDIKDSKDSKIKIERKSSPTPSRQRRDQSRSVVDDQRSRSPVRDDRDKRARSPSKTRHDRRDSHRDRSRSPKDRTERRDRSRSKLASSHPEPSRSTRRARSQGRDKDKDHDSEKPRDRVGEPEKEHKGERGQTIEHEKERGDRPTLNDAETWKQSEIKRREQEAKAYLKAQKEAREKGLPVPGLDDRRSTGDRSPEIKRPRVPDEIDRYRPGERDRDRGSLTSEETSIPNEIESGVTVIGRSDVIETMIEIVIVIAAVNDGEVEAEVEVDAASANAAGTGTGAVTMTKPALVPEIDTATVTETETETGIEIEIGTGIGIVIRKRNATKTMTEIGAADAKEARPAGIDAGAVEAPELYPRH</sequence>
<comment type="caution">
    <text evidence="3">The sequence shown here is derived from an EMBL/GenBank/DDBJ whole genome shotgun (WGS) entry which is preliminary data.</text>
</comment>
<evidence type="ECO:0000313" key="3">
    <source>
        <dbReference type="EMBL" id="TGJ86896.1"/>
    </source>
</evidence>
<evidence type="ECO:0000256" key="1">
    <source>
        <dbReference type="SAM" id="MobiDB-lite"/>
    </source>
</evidence>
<feature type="compositionally biased region" description="Basic and acidic residues" evidence="1">
    <location>
        <begin position="432"/>
        <end position="458"/>
    </location>
</feature>
<feature type="compositionally biased region" description="Basic and acidic residues" evidence="1">
    <location>
        <begin position="197"/>
        <end position="261"/>
    </location>
</feature>
<feature type="compositionally biased region" description="Basic residues" evidence="1">
    <location>
        <begin position="262"/>
        <end position="272"/>
    </location>
</feature>
<feature type="compositionally biased region" description="Basic and acidic residues" evidence="1">
    <location>
        <begin position="287"/>
        <end position="333"/>
    </location>
</feature>
<reference evidence="3 4" key="1">
    <citation type="submission" date="2019-03" db="EMBL/GenBank/DDBJ databases">
        <title>Draft genome sequence of Xylaria hypoxylon DSM 108379, a ubiquitous saprotrophic-parasitic fungi on hardwood.</title>
        <authorList>
            <person name="Buettner E."/>
            <person name="Leonhardt S."/>
            <person name="Gebauer A.M."/>
            <person name="Liers C."/>
            <person name="Hofrichter M."/>
            <person name="Kellner H."/>
        </authorList>
    </citation>
    <scope>NUCLEOTIDE SEQUENCE [LARGE SCALE GENOMIC DNA]</scope>
    <source>
        <strain evidence="3 4">DSM 108379</strain>
    </source>
</reference>
<dbReference type="PANTHER" id="PTHR28034:SF1">
    <property type="entry name" value="NUCLEOMORPHIN"/>
    <property type="match status" value="1"/>
</dbReference>
<dbReference type="EMBL" id="SKBN01000021">
    <property type="protein sequence ID" value="TGJ86896.1"/>
    <property type="molecule type" value="Genomic_DNA"/>
</dbReference>
<feature type="compositionally biased region" description="Basic and acidic residues" evidence="1">
    <location>
        <begin position="467"/>
        <end position="487"/>
    </location>
</feature>
<feature type="compositionally biased region" description="Basic and acidic residues" evidence="1">
    <location>
        <begin position="356"/>
        <end position="425"/>
    </location>
</feature>
<name>A0A4Z0ZBK0_9PEZI</name>
<feature type="domain" description="BOD1/SHG1" evidence="2">
    <location>
        <begin position="40"/>
        <end position="139"/>
    </location>
</feature>
<feature type="region of interest" description="Disordered" evidence="1">
    <location>
        <begin position="1"/>
        <end position="25"/>
    </location>
</feature>
<dbReference type="Pfam" id="PF05205">
    <property type="entry name" value="COMPASS-Shg1"/>
    <property type="match status" value="1"/>
</dbReference>
<feature type="region of interest" description="Disordered" evidence="1">
    <location>
        <begin position="144"/>
        <end position="163"/>
    </location>
</feature>
<dbReference type="PANTHER" id="PTHR28034">
    <property type="entry name" value="SET1 COMPLEX COMPONENT SHG1"/>
    <property type="match status" value="1"/>
</dbReference>